<protein>
    <submittedName>
        <fullName evidence="2">Uncharacterized protein</fullName>
    </submittedName>
</protein>
<dbReference type="Proteomes" id="UP001162483">
    <property type="component" value="Unassembled WGS sequence"/>
</dbReference>
<evidence type="ECO:0000313" key="3">
    <source>
        <dbReference type="Proteomes" id="UP001162483"/>
    </source>
</evidence>
<name>A0ABN9BV99_9NEOB</name>
<sequence>MCSGYPAVKPQAATGRYPLPPPPLKKVPLRKERARGLKVELSLLGGAP</sequence>
<evidence type="ECO:0000256" key="1">
    <source>
        <dbReference type="SAM" id="MobiDB-lite"/>
    </source>
</evidence>
<gene>
    <name evidence="2" type="ORF">SPARVUS_LOCUS3774089</name>
</gene>
<feature type="non-terminal residue" evidence="2">
    <location>
        <position position="48"/>
    </location>
</feature>
<accession>A0ABN9BV99</accession>
<comment type="caution">
    <text evidence="2">The sequence shown here is derived from an EMBL/GenBank/DDBJ whole genome shotgun (WGS) entry which is preliminary data.</text>
</comment>
<keyword evidence="3" id="KW-1185">Reference proteome</keyword>
<reference evidence="2" key="1">
    <citation type="submission" date="2023-05" db="EMBL/GenBank/DDBJ databases">
        <authorList>
            <person name="Stuckert A."/>
        </authorList>
    </citation>
    <scope>NUCLEOTIDE SEQUENCE</scope>
</reference>
<dbReference type="EMBL" id="CATNWA010006217">
    <property type="protein sequence ID" value="CAI9551651.1"/>
    <property type="molecule type" value="Genomic_DNA"/>
</dbReference>
<organism evidence="2 3">
    <name type="scientific">Staurois parvus</name>
    <dbReference type="NCBI Taxonomy" id="386267"/>
    <lineage>
        <taxon>Eukaryota</taxon>
        <taxon>Metazoa</taxon>
        <taxon>Chordata</taxon>
        <taxon>Craniata</taxon>
        <taxon>Vertebrata</taxon>
        <taxon>Euteleostomi</taxon>
        <taxon>Amphibia</taxon>
        <taxon>Batrachia</taxon>
        <taxon>Anura</taxon>
        <taxon>Neobatrachia</taxon>
        <taxon>Ranoidea</taxon>
        <taxon>Ranidae</taxon>
        <taxon>Staurois</taxon>
    </lineage>
</organism>
<evidence type="ECO:0000313" key="2">
    <source>
        <dbReference type="EMBL" id="CAI9551651.1"/>
    </source>
</evidence>
<proteinExistence type="predicted"/>
<feature type="region of interest" description="Disordered" evidence="1">
    <location>
        <begin position="1"/>
        <end position="27"/>
    </location>
</feature>